<evidence type="ECO:0000256" key="2">
    <source>
        <dbReference type="SAM" id="MobiDB-lite"/>
    </source>
</evidence>
<name>B6ITJ5_RHOCS</name>
<feature type="compositionally biased region" description="Basic and acidic residues" evidence="2">
    <location>
        <begin position="113"/>
        <end position="133"/>
    </location>
</feature>
<proteinExistence type="predicted"/>
<dbReference type="EMBL" id="CP000613">
    <property type="protein sequence ID" value="ACI99296.1"/>
    <property type="molecule type" value="Genomic_DNA"/>
</dbReference>
<protein>
    <recommendedName>
        <fullName evidence="5">Membrane fusogenic activity</fullName>
    </recommendedName>
</protein>
<dbReference type="InterPro" id="IPR007475">
    <property type="entry name" value="UbiK"/>
</dbReference>
<evidence type="ECO:0000313" key="3">
    <source>
        <dbReference type="EMBL" id="ACI99296.1"/>
    </source>
</evidence>
<keyword evidence="4" id="KW-1185">Reference proteome</keyword>
<dbReference type="OrthoDB" id="7392124at2"/>
<feature type="region of interest" description="Disordered" evidence="2">
    <location>
        <begin position="97"/>
        <end position="133"/>
    </location>
</feature>
<dbReference type="eggNOG" id="COG2960">
    <property type="taxonomic scope" value="Bacteria"/>
</dbReference>
<dbReference type="HOGENOM" id="CLU_154412_1_1_5"/>
<organism evidence="3 4">
    <name type="scientific">Rhodospirillum centenum (strain ATCC 51521 / SW)</name>
    <dbReference type="NCBI Taxonomy" id="414684"/>
    <lineage>
        <taxon>Bacteria</taxon>
        <taxon>Pseudomonadati</taxon>
        <taxon>Pseudomonadota</taxon>
        <taxon>Alphaproteobacteria</taxon>
        <taxon>Rhodospirillales</taxon>
        <taxon>Rhodospirillaceae</taxon>
        <taxon>Rhodospirillum</taxon>
    </lineage>
</organism>
<sequence length="133" mass="14584">MQVDNKLLDDLARVASSAVGALTGIRSEVESQFRQQFERILSQMDVVPRDDFEMVREMATRARAAQEELEDKVRQQETLADRVTRLEALVATLTAQLELLSPDTPPKRPHRPAGKDAGPDAGAKDTGAKDTGA</sequence>
<dbReference type="STRING" id="414684.RC1_1900"/>
<dbReference type="Proteomes" id="UP000001591">
    <property type="component" value="Chromosome"/>
</dbReference>
<feature type="coiled-coil region" evidence="1">
    <location>
        <begin position="55"/>
        <end position="86"/>
    </location>
</feature>
<reference evidence="3 4" key="1">
    <citation type="journal article" date="2010" name="BMC Genomics">
        <title>Metabolic flexibility revealed in the genome of the cyst-forming alpha-1 proteobacterium Rhodospirillum centenum.</title>
        <authorList>
            <person name="Lu Y.K."/>
            <person name="Marden J."/>
            <person name="Han M."/>
            <person name="Swingley W.D."/>
            <person name="Mastrian S.D."/>
            <person name="Chowdhury S.R."/>
            <person name="Hao J."/>
            <person name="Helmy T."/>
            <person name="Kim S."/>
            <person name="Kurdoglu A.A."/>
            <person name="Matthies H.J."/>
            <person name="Rollo D."/>
            <person name="Stothard P."/>
            <person name="Blankenship R.E."/>
            <person name="Bauer C.E."/>
            <person name="Touchman J.W."/>
        </authorList>
    </citation>
    <scope>NUCLEOTIDE SEQUENCE [LARGE SCALE GENOMIC DNA]</scope>
    <source>
        <strain evidence="4">ATCC 51521 / SW</strain>
    </source>
</reference>
<dbReference type="Pfam" id="PF04380">
    <property type="entry name" value="BMFP"/>
    <property type="match status" value="1"/>
</dbReference>
<evidence type="ECO:0000256" key="1">
    <source>
        <dbReference type="SAM" id="Coils"/>
    </source>
</evidence>
<dbReference type="RefSeq" id="WP_012567081.1">
    <property type="nucleotide sequence ID" value="NC_011420.2"/>
</dbReference>
<gene>
    <name evidence="3" type="ordered locus">RC1_1900</name>
</gene>
<dbReference type="KEGG" id="rce:RC1_1900"/>
<accession>B6ITJ5</accession>
<keyword evidence="1" id="KW-0175">Coiled coil</keyword>
<evidence type="ECO:0008006" key="5">
    <source>
        <dbReference type="Google" id="ProtNLM"/>
    </source>
</evidence>
<evidence type="ECO:0000313" key="4">
    <source>
        <dbReference type="Proteomes" id="UP000001591"/>
    </source>
</evidence>
<dbReference type="AlphaFoldDB" id="B6ITJ5"/>